<keyword evidence="2" id="KW-0436">Ligase</keyword>
<dbReference type="PROSITE" id="PS00455">
    <property type="entry name" value="AMP_BINDING"/>
    <property type="match status" value="1"/>
</dbReference>
<evidence type="ECO:0000313" key="2">
    <source>
        <dbReference type="EMBL" id="EOD48498.1"/>
    </source>
</evidence>
<dbReference type="OrthoDB" id="6509636at2759"/>
<dbReference type="PANTHER" id="PTHR24096">
    <property type="entry name" value="LONG-CHAIN-FATTY-ACID--COA LIGASE"/>
    <property type="match status" value="1"/>
</dbReference>
<organism evidence="2 3">
    <name type="scientific">Botryosphaeria parva (strain UCR-NP2)</name>
    <name type="common">Grapevine canker fungus</name>
    <name type="synonym">Neofusicoccum parvum</name>
    <dbReference type="NCBI Taxonomy" id="1287680"/>
    <lineage>
        <taxon>Eukaryota</taxon>
        <taxon>Fungi</taxon>
        <taxon>Dikarya</taxon>
        <taxon>Ascomycota</taxon>
        <taxon>Pezizomycotina</taxon>
        <taxon>Dothideomycetes</taxon>
        <taxon>Dothideomycetes incertae sedis</taxon>
        <taxon>Botryosphaeriales</taxon>
        <taxon>Botryosphaeriaceae</taxon>
        <taxon>Neofusicoccum</taxon>
    </lineage>
</organism>
<dbReference type="Gene3D" id="3.40.50.980">
    <property type="match status" value="2"/>
</dbReference>
<evidence type="ECO:0000313" key="3">
    <source>
        <dbReference type="Proteomes" id="UP000013521"/>
    </source>
</evidence>
<dbReference type="eggNOG" id="KOG1176">
    <property type="taxonomic scope" value="Eukaryota"/>
</dbReference>
<name>R1EL67_BOTPV</name>
<dbReference type="STRING" id="1287680.R1EL67"/>
<gene>
    <name evidence="2" type="ORF">UCRNP2_4780</name>
</gene>
<dbReference type="SUPFAM" id="SSF56801">
    <property type="entry name" value="Acetyl-CoA synthetase-like"/>
    <property type="match status" value="1"/>
</dbReference>
<accession>R1EL67</accession>
<dbReference type="Proteomes" id="UP000013521">
    <property type="component" value="Unassembled WGS sequence"/>
</dbReference>
<proteinExistence type="predicted"/>
<dbReference type="Pfam" id="PF00501">
    <property type="entry name" value="AMP-binding"/>
    <property type="match status" value="1"/>
</dbReference>
<dbReference type="Gene3D" id="2.30.38.10">
    <property type="entry name" value="Luciferase, Domain 3"/>
    <property type="match status" value="1"/>
</dbReference>
<dbReference type="OMA" id="AWPNTDF"/>
<dbReference type="EMBL" id="KB916202">
    <property type="protein sequence ID" value="EOD48498.1"/>
    <property type="molecule type" value="Genomic_DNA"/>
</dbReference>
<reference evidence="3" key="1">
    <citation type="journal article" date="2013" name="Genome Announc.">
        <title>Draft genome sequence of Neofusicoccum parvum isolate UCR-NP2, a fungal vascular pathogen associated with grapevine cankers.</title>
        <authorList>
            <person name="Blanco-Ulate B."/>
            <person name="Rolshausen P."/>
            <person name="Cantu D."/>
        </authorList>
    </citation>
    <scope>NUCLEOTIDE SEQUENCE [LARGE SCALE GENOMIC DNA]</scope>
    <source>
        <strain evidence="3">UCR-NP2</strain>
    </source>
</reference>
<dbReference type="KEGG" id="npa:UCRNP2_4780"/>
<dbReference type="PANTHER" id="PTHR24096:SF194">
    <property type="entry name" value="AMP-DEPENDENT SYNTHETASE_LIGASE DOMAIN-CONTAINING PROTEIN"/>
    <property type="match status" value="1"/>
</dbReference>
<protein>
    <submittedName>
        <fullName evidence="2">Putative 4-coumarate-ligase protein</fullName>
    </submittedName>
</protein>
<dbReference type="InterPro" id="IPR045851">
    <property type="entry name" value="AMP-bd_C_sf"/>
</dbReference>
<dbReference type="GO" id="GO:0016405">
    <property type="term" value="F:CoA-ligase activity"/>
    <property type="evidence" value="ECO:0007669"/>
    <property type="project" value="TreeGrafter"/>
</dbReference>
<evidence type="ECO:0000259" key="1">
    <source>
        <dbReference type="Pfam" id="PF00501"/>
    </source>
</evidence>
<dbReference type="AlphaFoldDB" id="R1EL67"/>
<dbReference type="InterPro" id="IPR020845">
    <property type="entry name" value="AMP-binding_CS"/>
</dbReference>
<sequence length="409" mass="45151">MPLTSPFPPLRIQETDLLTYLFPPGQSVSDKPLWIDAANPDNSLSPSQMLRWVKRLAIGLDKIGCARGQAALIYTPNHILVPAAYMGIVGSGRIFSGANPAYTESVKNAIAAGRKAGLTTDRIFLFSDLEHGKIDGVRDWRNMIGSSEEADRYQWKRMTGDESKRTIATVNYSSGTTGLPKGVCISHYSLISNAEQITFMRYAHKERTQERWMGFLPLYHAYGQLYANILALKLHATIYIMRQFVYEDFLRVIQTHKINSLQVAPPIMVMLSKRPETSKYDLSSVQEITCGAAPLSKELADDVVRRFNVSLKQGYGMTELTCGAIVMPGGAKELKDNTGCVGTLCPNTECSLKDDYGKEVQSGQPGEMYIRGPQELIKVNGLQVAPAELEAVLLEHEDIADVAVVGITL</sequence>
<dbReference type="Gene3D" id="3.30.300.30">
    <property type="match status" value="1"/>
</dbReference>
<feature type="domain" description="AMP-dependent synthetase/ligase" evidence="1">
    <location>
        <begin position="30"/>
        <end position="374"/>
    </location>
</feature>
<dbReference type="HOGENOM" id="CLU_000022_59_2_1"/>
<dbReference type="InterPro" id="IPR000873">
    <property type="entry name" value="AMP-dep_synth/lig_dom"/>
</dbReference>